<organism evidence="2 3">
    <name type="scientific">Arctia plantaginis</name>
    <name type="common">Wood tiger moth</name>
    <name type="synonym">Phalaena plantaginis</name>
    <dbReference type="NCBI Taxonomy" id="874455"/>
    <lineage>
        <taxon>Eukaryota</taxon>
        <taxon>Metazoa</taxon>
        <taxon>Ecdysozoa</taxon>
        <taxon>Arthropoda</taxon>
        <taxon>Hexapoda</taxon>
        <taxon>Insecta</taxon>
        <taxon>Pterygota</taxon>
        <taxon>Neoptera</taxon>
        <taxon>Endopterygota</taxon>
        <taxon>Lepidoptera</taxon>
        <taxon>Glossata</taxon>
        <taxon>Ditrysia</taxon>
        <taxon>Noctuoidea</taxon>
        <taxon>Erebidae</taxon>
        <taxon>Arctiinae</taxon>
        <taxon>Arctia</taxon>
    </lineage>
</organism>
<dbReference type="EMBL" id="CADEBD010000745">
    <property type="protein sequence ID" value="CAB3259732.1"/>
    <property type="molecule type" value="Genomic_DNA"/>
</dbReference>
<evidence type="ECO:0000256" key="1">
    <source>
        <dbReference type="SAM" id="MobiDB-lite"/>
    </source>
</evidence>
<gene>
    <name evidence="2" type="ORF">APLA_LOCUS16702</name>
</gene>
<reference evidence="2 3" key="1">
    <citation type="submission" date="2020-04" db="EMBL/GenBank/DDBJ databases">
        <authorList>
            <person name="Wallbank WR R."/>
            <person name="Pardo Diaz C."/>
            <person name="Kozak K."/>
            <person name="Martin S."/>
            <person name="Jiggins C."/>
            <person name="Moest M."/>
            <person name="Warren A I."/>
            <person name="Byers J.R.P. K."/>
            <person name="Montejo-Kovacevich G."/>
            <person name="Yen C E."/>
        </authorList>
    </citation>
    <scope>NUCLEOTIDE SEQUENCE [LARGE SCALE GENOMIC DNA]</scope>
</reference>
<name>A0A8S1BM57_ARCPL</name>
<evidence type="ECO:0000313" key="3">
    <source>
        <dbReference type="Proteomes" id="UP000494256"/>
    </source>
</evidence>
<feature type="compositionally biased region" description="Pro residues" evidence="1">
    <location>
        <begin position="98"/>
        <end position="107"/>
    </location>
</feature>
<dbReference type="Proteomes" id="UP000494256">
    <property type="component" value="Unassembled WGS sequence"/>
</dbReference>
<feature type="region of interest" description="Disordered" evidence="1">
    <location>
        <begin position="74"/>
        <end position="116"/>
    </location>
</feature>
<protein>
    <submittedName>
        <fullName evidence="2">Uncharacterized protein</fullName>
    </submittedName>
</protein>
<proteinExistence type="predicted"/>
<dbReference type="OrthoDB" id="7455847at2759"/>
<comment type="caution">
    <text evidence="2">The sequence shown here is derived from an EMBL/GenBank/DDBJ whole genome shotgun (WGS) entry which is preliminary data.</text>
</comment>
<evidence type="ECO:0000313" key="2">
    <source>
        <dbReference type="EMBL" id="CAB3259732.1"/>
    </source>
</evidence>
<dbReference type="AlphaFoldDB" id="A0A8S1BM57"/>
<sequence length="116" mass="12906">MCGTSADILAHHEPDKSLIVTCDASARGVGAELRRRSRHSLACSKVLEIRLVREGGLRKMRVCRVSQRERLPRKHPLARDVSFLPESGSPRKGNLPQPALPVSPQPDPVRQCRINK</sequence>
<accession>A0A8S1BM57</accession>